<name>A0ABD3N194_9STRA</name>
<feature type="region of interest" description="Disordered" evidence="1">
    <location>
        <begin position="1"/>
        <end position="24"/>
    </location>
</feature>
<dbReference type="InterPro" id="IPR007136">
    <property type="entry name" value="DUF347"/>
</dbReference>
<feature type="transmembrane region" description="Helical" evidence="2">
    <location>
        <begin position="84"/>
        <end position="104"/>
    </location>
</feature>
<keyword evidence="2" id="KW-1133">Transmembrane helix</keyword>
<keyword evidence="4" id="KW-1185">Reference proteome</keyword>
<evidence type="ECO:0000313" key="3">
    <source>
        <dbReference type="EMBL" id="KAL3769876.1"/>
    </source>
</evidence>
<protein>
    <submittedName>
        <fullName evidence="3">Uncharacterized protein</fullName>
    </submittedName>
</protein>
<reference evidence="3 4" key="1">
    <citation type="submission" date="2024-10" db="EMBL/GenBank/DDBJ databases">
        <title>Updated reference genomes for cyclostephanoid diatoms.</title>
        <authorList>
            <person name="Roberts W.R."/>
            <person name="Alverson A.J."/>
        </authorList>
    </citation>
    <scope>NUCLEOTIDE SEQUENCE [LARGE SCALE GENOMIC DNA]</scope>
    <source>
        <strain evidence="3 4">AJA232-27</strain>
    </source>
</reference>
<dbReference type="AlphaFoldDB" id="A0ABD3N194"/>
<dbReference type="EMBL" id="JALLBG020000049">
    <property type="protein sequence ID" value="KAL3769876.1"/>
    <property type="molecule type" value="Genomic_DNA"/>
</dbReference>
<sequence>MSSSKTPADMKKSIDQHSFNSKNEEEGLELGMMKKYTMKSSTVHSTFACPHPQDPSPHPNLLVQEDDRNYFWTQTIKVKTYWPVVFWLVMSTLSIAGTCVSDFIDRTLEWGYPTGMGVFLGILLFIMGCWKLSAERGAHECCR</sequence>
<comment type="caution">
    <text evidence="3">The sequence shown here is derived from an EMBL/GenBank/DDBJ whole genome shotgun (WGS) entry which is preliminary data.</text>
</comment>
<keyword evidence="2" id="KW-0812">Transmembrane</keyword>
<gene>
    <name evidence="3" type="ORF">ACHAWU_007082</name>
</gene>
<evidence type="ECO:0000256" key="2">
    <source>
        <dbReference type="SAM" id="Phobius"/>
    </source>
</evidence>
<dbReference type="Pfam" id="PF03988">
    <property type="entry name" value="DUF347"/>
    <property type="match status" value="1"/>
</dbReference>
<proteinExistence type="predicted"/>
<keyword evidence="2" id="KW-0472">Membrane</keyword>
<evidence type="ECO:0000256" key="1">
    <source>
        <dbReference type="SAM" id="MobiDB-lite"/>
    </source>
</evidence>
<accession>A0ABD3N194</accession>
<dbReference type="Proteomes" id="UP001530293">
    <property type="component" value="Unassembled WGS sequence"/>
</dbReference>
<feature type="transmembrane region" description="Helical" evidence="2">
    <location>
        <begin position="110"/>
        <end position="130"/>
    </location>
</feature>
<evidence type="ECO:0000313" key="4">
    <source>
        <dbReference type="Proteomes" id="UP001530293"/>
    </source>
</evidence>
<organism evidence="3 4">
    <name type="scientific">Discostella pseudostelligera</name>
    <dbReference type="NCBI Taxonomy" id="259834"/>
    <lineage>
        <taxon>Eukaryota</taxon>
        <taxon>Sar</taxon>
        <taxon>Stramenopiles</taxon>
        <taxon>Ochrophyta</taxon>
        <taxon>Bacillariophyta</taxon>
        <taxon>Coscinodiscophyceae</taxon>
        <taxon>Thalassiosirophycidae</taxon>
        <taxon>Stephanodiscales</taxon>
        <taxon>Stephanodiscaceae</taxon>
        <taxon>Discostella</taxon>
    </lineage>
</organism>